<organism evidence="1 2">
    <name type="scientific">Mycena albidolilacea</name>
    <dbReference type="NCBI Taxonomy" id="1033008"/>
    <lineage>
        <taxon>Eukaryota</taxon>
        <taxon>Fungi</taxon>
        <taxon>Dikarya</taxon>
        <taxon>Basidiomycota</taxon>
        <taxon>Agaricomycotina</taxon>
        <taxon>Agaricomycetes</taxon>
        <taxon>Agaricomycetidae</taxon>
        <taxon>Agaricales</taxon>
        <taxon>Marasmiineae</taxon>
        <taxon>Mycenaceae</taxon>
        <taxon>Mycena</taxon>
    </lineage>
</organism>
<gene>
    <name evidence="1" type="ORF">DFH08DRAFT_1039744</name>
</gene>
<comment type="caution">
    <text evidence="1">The sequence shown here is derived from an EMBL/GenBank/DDBJ whole genome shotgun (WGS) entry which is preliminary data.</text>
</comment>
<name>A0AAD7EFG4_9AGAR</name>
<keyword evidence="2" id="KW-1185">Reference proteome</keyword>
<dbReference type="Proteomes" id="UP001218218">
    <property type="component" value="Unassembled WGS sequence"/>
</dbReference>
<evidence type="ECO:0000313" key="1">
    <source>
        <dbReference type="EMBL" id="KAJ7315562.1"/>
    </source>
</evidence>
<accession>A0AAD7EFG4</accession>
<proteinExistence type="predicted"/>
<sequence length="243" mass="28426">MLSPFVMHSSHPFVPPNLFPRYLNPTNITKRGFNDPQEVLLGFPLDLHPILDHHDDLMNPRRNASLLRHDLALPYYYETMEWFDLEGEWIPVPVVRVVYCRDRDLRKSEIEAYLINGTIPARYPPRLSRGAVNEPMNEDSWKRLVRRFFLREVFNSRIPYSLCKRSTGFPVQSHYLHFEESLWMQVAVCDCDYNSLTEGGPAQLIAEVNNKTGRVWLLDIKRRAALAWLRMLVGPDFKKNGEA</sequence>
<reference evidence="1" key="1">
    <citation type="submission" date="2023-03" db="EMBL/GenBank/DDBJ databases">
        <title>Massive genome expansion in bonnet fungi (Mycena s.s.) driven by repeated elements and novel gene families across ecological guilds.</title>
        <authorList>
            <consortium name="Lawrence Berkeley National Laboratory"/>
            <person name="Harder C.B."/>
            <person name="Miyauchi S."/>
            <person name="Viragh M."/>
            <person name="Kuo A."/>
            <person name="Thoen E."/>
            <person name="Andreopoulos B."/>
            <person name="Lu D."/>
            <person name="Skrede I."/>
            <person name="Drula E."/>
            <person name="Henrissat B."/>
            <person name="Morin E."/>
            <person name="Kohler A."/>
            <person name="Barry K."/>
            <person name="LaButti K."/>
            <person name="Morin E."/>
            <person name="Salamov A."/>
            <person name="Lipzen A."/>
            <person name="Mereny Z."/>
            <person name="Hegedus B."/>
            <person name="Baldrian P."/>
            <person name="Stursova M."/>
            <person name="Weitz H."/>
            <person name="Taylor A."/>
            <person name="Grigoriev I.V."/>
            <person name="Nagy L.G."/>
            <person name="Martin F."/>
            <person name="Kauserud H."/>
        </authorList>
    </citation>
    <scope>NUCLEOTIDE SEQUENCE</scope>
    <source>
        <strain evidence="1">CBHHK002</strain>
    </source>
</reference>
<protein>
    <submittedName>
        <fullName evidence="1">Uncharacterized protein</fullName>
    </submittedName>
</protein>
<dbReference type="EMBL" id="JARIHO010000061">
    <property type="protein sequence ID" value="KAJ7315562.1"/>
    <property type="molecule type" value="Genomic_DNA"/>
</dbReference>
<evidence type="ECO:0000313" key="2">
    <source>
        <dbReference type="Proteomes" id="UP001218218"/>
    </source>
</evidence>
<dbReference type="AlphaFoldDB" id="A0AAD7EFG4"/>